<comment type="caution">
    <text evidence="1">The sequence shown here is derived from an EMBL/GenBank/DDBJ whole genome shotgun (WGS) entry which is preliminary data.</text>
</comment>
<sequence length="76" mass="8918">MKKERLKKQITKVIIDGRDAMIYYLDKEKIRILESTIDVINISETESALDLTEMGFPAIHCEFENIVVKLEDIQYK</sequence>
<dbReference type="Proteomes" id="UP000224003">
    <property type="component" value="Unassembled WGS sequence"/>
</dbReference>
<dbReference type="AlphaFoldDB" id="A0A9X6WSM0"/>
<accession>A0A9X6WSM0</accession>
<proteinExistence type="predicted"/>
<protein>
    <submittedName>
        <fullName evidence="1">Uncharacterized protein</fullName>
    </submittedName>
</protein>
<gene>
    <name evidence="1" type="ORF">COJ15_05105</name>
</gene>
<dbReference type="RefSeq" id="WP_098516801.1">
    <property type="nucleotide sequence ID" value="NZ_NUVX01000007.1"/>
</dbReference>
<organism evidence="1 2">
    <name type="scientific">Bacillus thuringiensis</name>
    <dbReference type="NCBI Taxonomy" id="1428"/>
    <lineage>
        <taxon>Bacteria</taxon>
        <taxon>Bacillati</taxon>
        <taxon>Bacillota</taxon>
        <taxon>Bacilli</taxon>
        <taxon>Bacillales</taxon>
        <taxon>Bacillaceae</taxon>
        <taxon>Bacillus</taxon>
        <taxon>Bacillus cereus group</taxon>
    </lineage>
</organism>
<name>A0A9X6WSM0_BACTU</name>
<evidence type="ECO:0000313" key="2">
    <source>
        <dbReference type="Proteomes" id="UP000224003"/>
    </source>
</evidence>
<dbReference type="EMBL" id="NUVX01000007">
    <property type="protein sequence ID" value="PFJ42721.1"/>
    <property type="molecule type" value="Genomic_DNA"/>
</dbReference>
<reference evidence="1 2" key="1">
    <citation type="submission" date="2017-09" db="EMBL/GenBank/DDBJ databases">
        <title>Large-scale bioinformatics analysis of Bacillus genomes uncovers conserved roles of natural products in bacterial physiology.</title>
        <authorList>
            <consortium name="Agbiome Team Llc"/>
            <person name="Bleich R.M."/>
            <person name="Grubbs K.J."/>
            <person name="Santa Maria K.C."/>
            <person name="Allen S.E."/>
            <person name="Farag S."/>
            <person name="Shank E.A."/>
            <person name="Bowers A."/>
        </authorList>
    </citation>
    <scope>NUCLEOTIDE SEQUENCE [LARGE SCALE GENOMIC DNA]</scope>
    <source>
        <strain evidence="1 2">AFS085496</strain>
    </source>
</reference>
<evidence type="ECO:0000313" key="1">
    <source>
        <dbReference type="EMBL" id="PFJ42721.1"/>
    </source>
</evidence>